<comment type="caution">
    <text evidence="1">The sequence shown here is derived from an EMBL/GenBank/DDBJ whole genome shotgun (WGS) entry which is preliminary data.</text>
</comment>
<dbReference type="GO" id="GO:0005524">
    <property type="term" value="F:ATP binding"/>
    <property type="evidence" value="ECO:0007669"/>
    <property type="project" value="UniProtKB-KW"/>
</dbReference>
<dbReference type="Pfam" id="PF13589">
    <property type="entry name" value="HATPase_c_3"/>
    <property type="match status" value="1"/>
</dbReference>
<evidence type="ECO:0000313" key="1">
    <source>
        <dbReference type="EMBL" id="MBE9023567.1"/>
    </source>
</evidence>
<dbReference type="AlphaFoldDB" id="A0A8J7D0S4"/>
<organism evidence="1 2">
    <name type="scientific">Desmonostoc muscorum LEGE 12446</name>
    <dbReference type="NCBI Taxonomy" id="1828758"/>
    <lineage>
        <taxon>Bacteria</taxon>
        <taxon>Bacillati</taxon>
        <taxon>Cyanobacteriota</taxon>
        <taxon>Cyanophyceae</taxon>
        <taxon>Nostocales</taxon>
        <taxon>Nostocaceae</taxon>
        <taxon>Desmonostoc</taxon>
    </lineage>
</organism>
<keyword evidence="1" id="KW-0067">ATP-binding</keyword>
<accession>A0A8J7D0S4</accession>
<name>A0A8J7D0S4_DESMC</name>
<gene>
    <name evidence="1" type="ORF">IQ276_14360</name>
</gene>
<evidence type="ECO:0000313" key="2">
    <source>
        <dbReference type="Proteomes" id="UP000622533"/>
    </source>
</evidence>
<dbReference type="RefSeq" id="WP_193917293.1">
    <property type="nucleotide sequence ID" value="NZ_JADEXS020000001.1"/>
</dbReference>
<dbReference type="InterPro" id="IPR036890">
    <property type="entry name" value="HATPase_C_sf"/>
</dbReference>
<reference evidence="1" key="1">
    <citation type="submission" date="2020-10" db="EMBL/GenBank/DDBJ databases">
        <authorList>
            <person name="Castelo-Branco R."/>
            <person name="Eusebio N."/>
            <person name="Adriana R."/>
            <person name="Vieira A."/>
            <person name="Brugerolle De Fraissinette N."/>
            <person name="Rezende De Castro R."/>
            <person name="Schneider M.P."/>
            <person name="Vasconcelos V."/>
            <person name="Leao P.N."/>
        </authorList>
    </citation>
    <scope>NUCLEOTIDE SEQUENCE</scope>
    <source>
        <strain evidence="1">LEGE 12446</strain>
    </source>
</reference>
<dbReference type="Proteomes" id="UP000622533">
    <property type="component" value="Unassembled WGS sequence"/>
</dbReference>
<keyword evidence="2" id="KW-1185">Reference proteome</keyword>
<keyword evidence="1" id="KW-0547">Nucleotide-binding</keyword>
<dbReference type="Gene3D" id="3.30.565.10">
    <property type="entry name" value="Histidine kinase-like ATPase, C-terminal domain"/>
    <property type="match status" value="1"/>
</dbReference>
<dbReference type="EMBL" id="JADEXS010000172">
    <property type="protein sequence ID" value="MBE9023567.1"/>
    <property type="molecule type" value="Genomic_DNA"/>
</dbReference>
<sequence length="443" mass="50709">MSGNQRVIHAEPTKDLFIYMLVRDIPLIRAIIDLVDNSVDGATHLQSNENYEGLWIKILANKEKFEIQDNCGGIEVKEAEEYAFKFGRANDAALTPKSIGRFGIGMKRAFFKIGRKFTVESTTSSSKFVVSEDVEEWKKKNEWTFEFLEVQEIGDYESSEIGTRILIEKLHESVSEDLGLENFLSQLRQELTIAYSLKLKKGLSISINNEELRPTPLNFRTSDNIKVAKFEKEYKYFGSCEIDTPVRVSLYAGVSDRSLNEGGWYVFCNERMVLEADQTEIMGWGTKSGFPKYHADFAFFRGYAFFESDDAVYLPWTTTKTGIDYDSPIYKAIKQQVSELTVPVLTFLRKMADEKSRVERGEISESLLEQAYLQTSLHSVFEADTSTTFQIPEQSAIPPRQNRGTIQYNKPIEEIELVKELLNVSSNKEIGEKTFDYYLNNEG</sequence>
<proteinExistence type="predicted"/>
<protein>
    <submittedName>
        <fullName evidence="1">ATP-binding protein</fullName>
    </submittedName>
</protein>
<dbReference type="SUPFAM" id="SSF55874">
    <property type="entry name" value="ATPase domain of HSP90 chaperone/DNA topoisomerase II/histidine kinase"/>
    <property type="match status" value="1"/>
</dbReference>